<dbReference type="PROSITE" id="PS50928">
    <property type="entry name" value="ABC_TM1"/>
    <property type="match status" value="1"/>
</dbReference>
<proteinExistence type="inferred from homology"/>
<dbReference type="Gene3D" id="1.10.3720.10">
    <property type="entry name" value="MetI-like"/>
    <property type="match status" value="1"/>
</dbReference>
<reference evidence="10" key="1">
    <citation type="submission" date="2021-05" db="EMBL/GenBank/DDBJ databases">
        <title>Direct Submission.</title>
        <authorList>
            <person name="Li K."/>
            <person name="Gao J."/>
        </authorList>
    </citation>
    <scope>NUCLEOTIDE SEQUENCE [LARGE SCALE GENOMIC DNA]</scope>
    <source>
        <strain evidence="10">MG62</strain>
    </source>
</reference>
<accession>A0ABX8G135</accession>
<dbReference type="SUPFAM" id="SSF161098">
    <property type="entry name" value="MetI-like"/>
    <property type="match status" value="1"/>
</dbReference>
<comment type="subcellular location">
    <subcellularLocation>
        <location evidence="1 7">Cell membrane</location>
        <topology evidence="1 7">Multi-pass membrane protein</topology>
    </subcellularLocation>
</comment>
<evidence type="ECO:0000259" key="8">
    <source>
        <dbReference type="PROSITE" id="PS50928"/>
    </source>
</evidence>
<dbReference type="PANTHER" id="PTHR30193:SF37">
    <property type="entry name" value="INNER MEMBRANE ABC TRANSPORTER PERMEASE PROTEIN YCJO"/>
    <property type="match status" value="1"/>
</dbReference>
<keyword evidence="5 7" id="KW-1133">Transmembrane helix</keyword>
<feature type="transmembrane region" description="Helical" evidence="7">
    <location>
        <begin position="172"/>
        <end position="194"/>
    </location>
</feature>
<keyword evidence="3" id="KW-1003">Cell membrane</keyword>
<evidence type="ECO:0000256" key="1">
    <source>
        <dbReference type="ARBA" id="ARBA00004651"/>
    </source>
</evidence>
<evidence type="ECO:0000256" key="3">
    <source>
        <dbReference type="ARBA" id="ARBA00022475"/>
    </source>
</evidence>
<evidence type="ECO:0000256" key="4">
    <source>
        <dbReference type="ARBA" id="ARBA00022692"/>
    </source>
</evidence>
<name>A0ABX8G135_9ACTN</name>
<organism evidence="9 10">
    <name type="scientific">Streptomyces koelreuteriae</name>
    <dbReference type="NCBI Taxonomy" id="2838015"/>
    <lineage>
        <taxon>Bacteria</taxon>
        <taxon>Bacillati</taxon>
        <taxon>Actinomycetota</taxon>
        <taxon>Actinomycetes</taxon>
        <taxon>Kitasatosporales</taxon>
        <taxon>Streptomycetaceae</taxon>
        <taxon>Streptomyces</taxon>
    </lineage>
</organism>
<evidence type="ECO:0000256" key="6">
    <source>
        <dbReference type="ARBA" id="ARBA00023136"/>
    </source>
</evidence>
<evidence type="ECO:0000313" key="10">
    <source>
        <dbReference type="Proteomes" id="UP000679629"/>
    </source>
</evidence>
<dbReference type="InterPro" id="IPR035906">
    <property type="entry name" value="MetI-like_sf"/>
</dbReference>
<dbReference type="RefSeq" id="WP_215123018.1">
    <property type="nucleotide sequence ID" value="NZ_CBDRKV010000003.1"/>
</dbReference>
<dbReference type="InterPro" id="IPR051393">
    <property type="entry name" value="ABC_transporter_permease"/>
</dbReference>
<evidence type="ECO:0000256" key="2">
    <source>
        <dbReference type="ARBA" id="ARBA00022448"/>
    </source>
</evidence>
<feature type="transmembrane region" description="Helical" evidence="7">
    <location>
        <begin position="23"/>
        <end position="45"/>
    </location>
</feature>
<evidence type="ECO:0000313" key="9">
    <source>
        <dbReference type="EMBL" id="QWB27223.1"/>
    </source>
</evidence>
<protein>
    <submittedName>
        <fullName evidence="9">Sugar ABC transporter permease</fullName>
    </submittedName>
</protein>
<keyword evidence="4 7" id="KW-0812">Transmembrane</keyword>
<dbReference type="Proteomes" id="UP000679629">
    <property type="component" value="Chromosome"/>
</dbReference>
<keyword evidence="2 7" id="KW-0813">Transport</keyword>
<feature type="transmembrane region" description="Helical" evidence="7">
    <location>
        <begin position="121"/>
        <end position="142"/>
    </location>
</feature>
<evidence type="ECO:0000256" key="7">
    <source>
        <dbReference type="RuleBase" id="RU363032"/>
    </source>
</evidence>
<gene>
    <name evidence="9" type="ORF">KJK29_34075</name>
</gene>
<dbReference type="EMBL" id="CP075896">
    <property type="protein sequence ID" value="QWB27223.1"/>
    <property type="molecule type" value="Genomic_DNA"/>
</dbReference>
<keyword evidence="10" id="KW-1185">Reference proteome</keyword>
<keyword evidence="6 7" id="KW-0472">Membrane</keyword>
<sequence length="312" mass="34041">MASPLAPTSSARRGRRYRWGLKITPYTYVAPFFVLFGAFGLYPLAYTAWLSLHDVQLVELNALSWTGLGNYDDLLTSPRFWKATLNTISIGVISAVPQLLMALGLAHLLNYRLRGALMWRVASLVPYATSAGAAALFFQFAFSRDFGLVNWALHSLGLGPVDWEGGTLSSQLAVSAIVIWRWTGYNALLFLAAIQAIPQERYEAAALDGASRRQQLLYVTIPGIRPTIVFTIVISTIGSIQLFGEPLIFGGGSQAVQGGADGQYQTLGLLLYQTGWANGNAGRASALAWLMFLLIILIALTQAVVARRARRR</sequence>
<feature type="transmembrane region" description="Helical" evidence="7">
    <location>
        <begin position="286"/>
        <end position="306"/>
    </location>
</feature>
<feature type="transmembrane region" description="Helical" evidence="7">
    <location>
        <begin position="88"/>
        <end position="109"/>
    </location>
</feature>
<feature type="domain" description="ABC transmembrane type-1" evidence="8">
    <location>
        <begin position="84"/>
        <end position="302"/>
    </location>
</feature>
<comment type="similarity">
    <text evidence="7">Belongs to the binding-protein-dependent transport system permease family.</text>
</comment>
<dbReference type="CDD" id="cd06261">
    <property type="entry name" value="TM_PBP2"/>
    <property type="match status" value="1"/>
</dbReference>
<dbReference type="InterPro" id="IPR000515">
    <property type="entry name" value="MetI-like"/>
</dbReference>
<feature type="transmembrane region" description="Helical" evidence="7">
    <location>
        <begin position="215"/>
        <end position="237"/>
    </location>
</feature>
<evidence type="ECO:0000256" key="5">
    <source>
        <dbReference type="ARBA" id="ARBA00022989"/>
    </source>
</evidence>
<dbReference type="Pfam" id="PF00528">
    <property type="entry name" value="BPD_transp_1"/>
    <property type="match status" value="1"/>
</dbReference>
<dbReference type="PANTHER" id="PTHR30193">
    <property type="entry name" value="ABC TRANSPORTER PERMEASE PROTEIN"/>
    <property type="match status" value="1"/>
</dbReference>